<evidence type="ECO:0000313" key="2">
    <source>
        <dbReference type="Proteomes" id="UP001222027"/>
    </source>
</evidence>
<dbReference type="PANTHER" id="PTHR33972">
    <property type="entry name" value="EXPRESSED PROTEIN"/>
    <property type="match status" value="1"/>
</dbReference>
<dbReference type="AlphaFoldDB" id="A0AAV8S0F0"/>
<reference evidence="1 2" key="1">
    <citation type="submission" date="2022-12" db="EMBL/GenBank/DDBJ databases">
        <title>Chromosome-scale assembly of the Ensete ventricosum genome.</title>
        <authorList>
            <person name="Dussert Y."/>
            <person name="Stocks J."/>
            <person name="Wendawek A."/>
            <person name="Woldeyes F."/>
            <person name="Nichols R.A."/>
            <person name="Borrell J.S."/>
        </authorList>
    </citation>
    <scope>NUCLEOTIDE SEQUENCE [LARGE SCALE GENOMIC DNA]</scope>
    <source>
        <strain evidence="2">cv. Maze</strain>
        <tissue evidence="1">Seeds</tissue>
    </source>
</reference>
<organism evidence="1 2">
    <name type="scientific">Ensete ventricosum</name>
    <name type="common">Abyssinian banana</name>
    <name type="synonym">Musa ensete</name>
    <dbReference type="NCBI Taxonomy" id="4639"/>
    <lineage>
        <taxon>Eukaryota</taxon>
        <taxon>Viridiplantae</taxon>
        <taxon>Streptophyta</taxon>
        <taxon>Embryophyta</taxon>
        <taxon>Tracheophyta</taxon>
        <taxon>Spermatophyta</taxon>
        <taxon>Magnoliopsida</taxon>
        <taxon>Liliopsida</taxon>
        <taxon>Zingiberales</taxon>
        <taxon>Musaceae</taxon>
        <taxon>Ensete</taxon>
    </lineage>
</organism>
<proteinExistence type="predicted"/>
<accession>A0AAV8S0F0</accession>
<comment type="caution">
    <text evidence="1">The sequence shown here is derived from an EMBL/GenBank/DDBJ whole genome shotgun (WGS) entry which is preliminary data.</text>
</comment>
<dbReference type="PANTHER" id="PTHR33972:SF2">
    <property type="entry name" value="OS04G0606700 PROTEIN"/>
    <property type="match status" value="1"/>
</dbReference>
<sequence>MNAFRCCNFGDALVEFRTPSALQYLAQNHSDLLTTASKSSKIVSIFRIHDKSAYHANSIFSIQPGTKASRMRIQLPTRLLELTSRSFFPVLSLLPSPPSMAWLLSARTLAGASPSLTTAARTFSLRRLSGRPDEKVEELFEQEIEEEDPSPEIEVLGMRRLEEAIHAIIVRRFAPDWLPFIPGSSYWVPRRGRPPGVVELVSSLSTPMTVDKLMSFTSDLVLSPSAYFVEGTSPQPMRKIKARTKPKLSECPRTHGMGDCSCWLSVPQCKLVLPSLPVPRHVDAATLSAGTSALQYLAQNHSDLLTTAA</sequence>
<name>A0AAV8S0F0_ENSVE</name>
<dbReference type="Proteomes" id="UP001222027">
    <property type="component" value="Unassembled WGS sequence"/>
</dbReference>
<keyword evidence="2" id="KW-1185">Reference proteome</keyword>
<evidence type="ECO:0000313" key="1">
    <source>
        <dbReference type="EMBL" id="KAJ8512858.1"/>
    </source>
</evidence>
<dbReference type="EMBL" id="JAQQAF010000001">
    <property type="protein sequence ID" value="KAJ8512858.1"/>
    <property type="molecule type" value="Genomic_DNA"/>
</dbReference>
<protein>
    <submittedName>
        <fullName evidence="1">Uncharacterized protein</fullName>
    </submittedName>
</protein>
<gene>
    <name evidence="1" type="ORF">OPV22_003292</name>
</gene>